<dbReference type="EMBL" id="JAIZAY010000008">
    <property type="protein sequence ID" value="KAJ8037394.1"/>
    <property type="molecule type" value="Genomic_DNA"/>
</dbReference>
<gene>
    <name evidence="2" type="ORF">HOLleu_18200</name>
</gene>
<keyword evidence="3" id="KW-1185">Reference proteome</keyword>
<name>A0A9Q1H8X5_HOLLE</name>
<proteinExistence type="predicted"/>
<feature type="chain" id="PRO_5040438008" evidence="1">
    <location>
        <begin position="17"/>
        <end position="293"/>
    </location>
</feature>
<evidence type="ECO:0000313" key="2">
    <source>
        <dbReference type="EMBL" id="KAJ8037394.1"/>
    </source>
</evidence>
<comment type="caution">
    <text evidence="2">The sequence shown here is derived from an EMBL/GenBank/DDBJ whole genome shotgun (WGS) entry which is preliminary data.</text>
</comment>
<protein>
    <submittedName>
        <fullName evidence="2">Meiosis inhibitor protein 1</fullName>
    </submittedName>
</protein>
<dbReference type="InterPro" id="IPR052133">
    <property type="entry name" value="Immune_Signaling-Apoptosis_Reg"/>
</dbReference>
<dbReference type="PANTHER" id="PTHR12044">
    <property type="entry name" value="BCL2 INTERACTING MEDIATOR OF CELL DEATH"/>
    <property type="match status" value="1"/>
</dbReference>
<dbReference type="GO" id="GO:0007127">
    <property type="term" value="P:meiosis I"/>
    <property type="evidence" value="ECO:0007669"/>
    <property type="project" value="TreeGrafter"/>
</dbReference>
<accession>A0A9Q1H8X5</accession>
<dbReference type="Proteomes" id="UP001152320">
    <property type="component" value="Chromosome 8"/>
</dbReference>
<dbReference type="OrthoDB" id="10015792at2759"/>
<organism evidence="2 3">
    <name type="scientific">Holothuria leucospilota</name>
    <name type="common">Black long sea cucumber</name>
    <name type="synonym">Mertensiothuria leucospilota</name>
    <dbReference type="NCBI Taxonomy" id="206669"/>
    <lineage>
        <taxon>Eukaryota</taxon>
        <taxon>Metazoa</taxon>
        <taxon>Echinodermata</taxon>
        <taxon>Eleutherozoa</taxon>
        <taxon>Echinozoa</taxon>
        <taxon>Holothuroidea</taxon>
        <taxon>Aspidochirotacea</taxon>
        <taxon>Aspidochirotida</taxon>
        <taxon>Holothuriidae</taxon>
        <taxon>Holothuria</taxon>
    </lineage>
</organism>
<evidence type="ECO:0000313" key="3">
    <source>
        <dbReference type="Proteomes" id="UP001152320"/>
    </source>
</evidence>
<evidence type="ECO:0000256" key="1">
    <source>
        <dbReference type="SAM" id="SignalP"/>
    </source>
</evidence>
<feature type="signal peptide" evidence="1">
    <location>
        <begin position="1"/>
        <end position="16"/>
    </location>
</feature>
<dbReference type="AlphaFoldDB" id="A0A9Q1H8X5"/>
<keyword evidence="1" id="KW-0732">Signal</keyword>
<reference evidence="2" key="1">
    <citation type="submission" date="2021-10" db="EMBL/GenBank/DDBJ databases">
        <title>Tropical sea cucumber genome reveals ecological adaptation and Cuvierian tubules defense mechanism.</title>
        <authorList>
            <person name="Chen T."/>
        </authorList>
    </citation>
    <scope>NUCLEOTIDE SEQUENCE</scope>
    <source>
        <strain evidence="2">Nanhai2018</strain>
        <tissue evidence="2">Muscle</tissue>
    </source>
</reference>
<dbReference type="PANTHER" id="PTHR12044:SF14">
    <property type="entry name" value="MEIOTIC DOUBLE-STRANDED BREAK FORMATION PROTEIN 1"/>
    <property type="match status" value="1"/>
</dbReference>
<sequence>MLSYLTSVLLLASSSGDSRVASVMLSSESLLRYLHQRATEKPSSSLEVIFTARSKLKYQSVFLTAYLVAASAKFKIKPEVSLLWDVETLFACLTKSDVCAKVSSLQLLTSVFEMNFESQVIQIRDKPQQRTRSSDDVGLVLSAGTTRSLFFLLQNILLRGSDFVAWNSLLCLSSLWEYVSKKNKKVSDHLVQQPWNEFLVESCLGFYGDTLPPAWFIRFLILFPSQVPQKSVEAILNSILQQNPETLDHRMLGSAAVFIKEPYRYIGGVVLSADLTFLDRTADLARTICGLGM</sequence>